<evidence type="ECO:0000313" key="3">
    <source>
        <dbReference type="Proteomes" id="UP000223527"/>
    </source>
</evidence>
<comment type="caution">
    <text evidence="2">The sequence shown here is derived from an EMBL/GenBank/DDBJ whole genome shotgun (WGS) entry which is preliminary data.</text>
</comment>
<dbReference type="InterPro" id="IPR047951">
    <property type="entry name" value="Transpos_ISL3"/>
</dbReference>
<evidence type="ECO:0000259" key="1">
    <source>
        <dbReference type="Pfam" id="PF01610"/>
    </source>
</evidence>
<accession>A0A2C6Z4M1</accession>
<gene>
    <name evidence="2" type="ORF">CR162_18475</name>
</gene>
<dbReference type="PANTHER" id="PTHR33498:SF1">
    <property type="entry name" value="TRANSPOSASE FOR INSERTION SEQUENCE ELEMENT IS1557"/>
    <property type="match status" value="1"/>
</dbReference>
<dbReference type="AlphaFoldDB" id="A0A2C6Z4M1"/>
<dbReference type="Proteomes" id="UP000223527">
    <property type="component" value="Unassembled WGS sequence"/>
</dbReference>
<keyword evidence="3" id="KW-1185">Reference proteome</keyword>
<feature type="domain" description="Transposase IS204/IS1001/IS1096/IS1165 DDE" evidence="1">
    <location>
        <begin position="35"/>
        <end position="123"/>
    </location>
</feature>
<protein>
    <recommendedName>
        <fullName evidence="1">Transposase IS204/IS1001/IS1096/IS1165 DDE domain-containing protein</fullName>
    </recommendedName>
</protein>
<reference evidence="2 3" key="1">
    <citation type="submission" date="2017-10" db="EMBL/GenBank/DDBJ databases">
        <authorList>
            <person name="Banno H."/>
            <person name="Chua N.-H."/>
        </authorList>
    </citation>
    <scope>NUCLEOTIDE SEQUENCE [LARGE SCALE GENOMIC DNA]</scope>
    <source>
        <strain evidence="2 3">YW11</strain>
    </source>
</reference>
<dbReference type="EMBL" id="PDNU01000046">
    <property type="protein sequence ID" value="PHK93461.1"/>
    <property type="molecule type" value="Genomic_DNA"/>
</dbReference>
<name>A0A2C6Z4M1_9PROT</name>
<proteinExistence type="predicted"/>
<dbReference type="Pfam" id="PF01610">
    <property type="entry name" value="DDE_Tnp_ISL3"/>
    <property type="match status" value="1"/>
</dbReference>
<dbReference type="PANTHER" id="PTHR33498">
    <property type="entry name" value="TRANSPOSASE FOR INSERTION SEQUENCE ELEMENT IS1557"/>
    <property type="match status" value="1"/>
</dbReference>
<evidence type="ECO:0000313" key="2">
    <source>
        <dbReference type="EMBL" id="PHK93461.1"/>
    </source>
</evidence>
<dbReference type="InterPro" id="IPR002560">
    <property type="entry name" value="Transposase_DDE"/>
</dbReference>
<sequence>MERRTATRLLMANGEMPTELDRAFVMRLLGKVPVLQATVAVAKRIARLLRRQSDDRLDAVLDEAVATSLASFVAELRKNIAAMQAALDLPWSTSAVEGQINRLKMIKRTMYGRAGFELLRARVLCPS</sequence>
<organism evidence="2 3">
    <name type="scientific">Teichococcus rhizosphaerae</name>
    <dbReference type="NCBI Taxonomy" id="1335062"/>
    <lineage>
        <taxon>Bacteria</taxon>
        <taxon>Pseudomonadati</taxon>
        <taxon>Pseudomonadota</taxon>
        <taxon>Alphaproteobacteria</taxon>
        <taxon>Acetobacterales</taxon>
        <taxon>Roseomonadaceae</taxon>
        <taxon>Roseomonas</taxon>
    </lineage>
</organism>